<keyword evidence="2" id="KW-1185">Reference proteome</keyword>
<sequence length="102" mass="11052">VGALASLDAAVENVDLNNPGIKITHVLLTNYMSGSRATKAIRRAIEEAWPKEYLGSISRTVRVTEAKAHSQPISVYDPNCTAAEDYQRVALRIAEEGLITNG</sequence>
<protein>
    <recommendedName>
        <fullName evidence="3">Chromosome partitioning protein ParA</fullName>
    </recommendedName>
</protein>
<evidence type="ECO:0000313" key="1">
    <source>
        <dbReference type="EMBL" id="ORB76447.1"/>
    </source>
</evidence>
<dbReference type="Gene3D" id="3.40.50.300">
    <property type="entry name" value="P-loop containing nucleotide triphosphate hydrolases"/>
    <property type="match status" value="1"/>
</dbReference>
<evidence type="ECO:0000313" key="2">
    <source>
        <dbReference type="Proteomes" id="UP000192847"/>
    </source>
</evidence>
<dbReference type="RefSeq" id="WP_169716491.1">
    <property type="nucleotide sequence ID" value="NZ_MVIL01000817.1"/>
</dbReference>
<dbReference type="Proteomes" id="UP000192847">
    <property type="component" value="Unassembled WGS sequence"/>
</dbReference>
<dbReference type="SUPFAM" id="SSF52540">
    <property type="entry name" value="P-loop containing nucleoside triphosphate hydrolases"/>
    <property type="match status" value="1"/>
</dbReference>
<reference evidence="1 2" key="1">
    <citation type="submission" date="2017-02" db="EMBL/GenBank/DDBJ databases">
        <title>The new phylogeny of genus Mycobacterium.</title>
        <authorList>
            <person name="Tortoli E."/>
            <person name="Trovato A."/>
            <person name="Cirillo D.M."/>
        </authorList>
    </citation>
    <scope>NUCLEOTIDE SEQUENCE [LARGE SCALE GENOMIC DNA]</scope>
    <source>
        <strain evidence="1 2">CCUG 56329</strain>
    </source>
</reference>
<gene>
    <name evidence="1" type="ORF">BST46_30070</name>
</gene>
<dbReference type="InterPro" id="IPR027417">
    <property type="entry name" value="P-loop_NTPase"/>
</dbReference>
<feature type="non-terminal residue" evidence="1">
    <location>
        <position position="1"/>
    </location>
</feature>
<name>A0ABX3TCC2_9MYCO</name>
<accession>A0ABX3TCC2</accession>
<dbReference type="EMBL" id="MVIL01000817">
    <property type="protein sequence ID" value="ORB76447.1"/>
    <property type="molecule type" value="Genomic_DNA"/>
</dbReference>
<evidence type="ECO:0008006" key="3">
    <source>
        <dbReference type="Google" id="ProtNLM"/>
    </source>
</evidence>
<proteinExistence type="predicted"/>
<comment type="caution">
    <text evidence="1">The sequence shown here is derived from an EMBL/GenBank/DDBJ whole genome shotgun (WGS) entry which is preliminary data.</text>
</comment>
<organism evidence="1 2">
    <name type="scientific">Mycobacterium timonense</name>
    <dbReference type="NCBI Taxonomy" id="701043"/>
    <lineage>
        <taxon>Bacteria</taxon>
        <taxon>Bacillati</taxon>
        <taxon>Actinomycetota</taxon>
        <taxon>Actinomycetes</taxon>
        <taxon>Mycobacteriales</taxon>
        <taxon>Mycobacteriaceae</taxon>
        <taxon>Mycobacterium</taxon>
        <taxon>Mycobacterium avium complex (MAC)</taxon>
    </lineage>
</organism>